<evidence type="ECO:0000259" key="1">
    <source>
        <dbReference type="Pfam" id="PF23343"/>
    </source>
</evidence>
<proteinExistence type="predicted"/>
<feature type="domain" description="Replication-associated protein ORF2/G2P" evidence="1">
    <location>
        <begin position="85"/>
        <end position="168"/>
    </location>
</feature>
<reference evidence="2 3" key="1">
    <citation type="submission" date="2016-10" db="EMBL/GenBank/DDBJ databases">
        <authorList>
            <person name="de Groot N.N."/>
        </authorList>
    </citation>
    <scope>NUCLEOTIDE SEQUENCE [LARGE SCALE GENOMIC DNA]</scope>
    <source>
        <strain evidence="2 3">CGMCC 1.5070</strain>
    </source>
</reference>
<dbReference type="Proteomes" id="UP000199158">
    <property type="component" value="Unassembled WGS sequence"/>
</dbReference>
<dbReference type="EMBL" id="FOCG01000001">
    <property type="protein sequence ID" value="SEM64375.1"/>
    <property type="molecule type" value="Genomic_DNA"/>
</dbReference>
<sequence>MKYKHQYLIKEVKAGDTIEVFKTQSSRYGYNIPRKENTGSTPDAVEKNNQRLAEDTLRQLINENFQNNDLHAILKYFIENRPKTPEQAQKDVQAWIRRLRVKLKKIGEELKYIYAIEIGEKGGVHVHVIINYVDIRIIKETWPLGSVYFVPLYSDGQYKDLANYIIKQTSEMYKKKGWSGRRYTPSKNLKKPKVDKRRVDAKSWRKKPKPPKGYMFDPSFPLINGVCEVTGLTYQRYGFIKIKTYKERYQQRRLPANDLQTTERAL</sequence>
<dbReference type="InterPro" id="IPR056906">
    <property type="entry name" value="ORF2/G2P_dom"/>
</dbReference>
<dbReference type="Pfam" id="PF23343">
    <property type="entry name" value="REP_ORF2-G2P"/>
    <property type="match status" value="1"/>
</dbReference>
<evidence type="ECO:0000313" key="2">
    <source>
        <dbReference type="EMBL" id="SEM64375.1"/>
    </source>
</evidence>
<organism evidence="2 3">
    <name type="scientific">Hydrogenoanaerobacterium saccharovorans</name>
    <dbReference type="NCBI Taxonomy" id="474960"/>
    <lineage>
        <taxon>Bacteria</taxon>
        <taxon>Bacillati</taxon>
        <taxon>Bacillota</taxon>
        <taxon>Clostridia</taxon>
        <taxon>Eubacteriales</taxon>
        <taxon>Oscillospiraceae</taxon>
        <taxon>Hydrogenoanaerobacterium</taxon>
    </lineage>
</organism>
<protein>
    <recommendedName>
        <fullName evidence="1">Replication-associated protein ORF2/G2P domain-containing protein</fullName>
    </recommendedName>
</protein>
<gene>
    <name evidence="2" type="ORF">SAMN05216180_1043</name>
</gene>
<dbReference type="RefSeq" id="WP_092752321.1">
    <property type="nucleotide sequence ID" value="NZ_FOCG01000001.1"/>
</dbReference>
<accession>A0A1H8A0V7</accession>
<name>A0A1H8A0V7_9FIRM</name>
<evidence type="ECO:0000313" key="3">
    <source>
        <dbReference type="Proteomes" id="UP000199158"/>
    </source>
</evidence>
<dbReference type="OrthoDB" id="9814853at2"/>
<dbReference type="AlphaFoldDB" id="A0A1H8A0V7"/>
<dbReference type="STRING" id="474960.SAMN05216180_1043"/>
<keyword evidence="3" id="KW-1185">Reference proteome</keyword>